<accession>A0A223HWE2</accession>
<proteinExistence type="predicted"/>
<evidence type="ECO:0000313" key="3">
    <source>
        <dbReference type="EMBL" id="AST56762.1"/>
    </source>
</evidence>
<organism evidence="3 4">
    <name type="scientific">Thermoanaerobacterium thermosaccharolyticum</name>
    <name type="common">Clostridium thermosaccharolyticum</name>
    <dbReference type="NCBI Taxonomy" id="1517"/>
    <lineage>
        <taxon>Bacteria</taxon>
        <taxon>Bacillati</taxon>
        <taxon>Bacillota</taxon>
        <taxon>Clostridia</taxon>
        <taxon>Thermoanaerobacterales</taxon>
        <taxon>Thermoanaerobacteraceae</taxon>
        <taxon>Thermoanaerobacterium</taxon>
    </lineage>
</organism>
<reference evidence="3 4" key="1">
    <citation type="submission" date="2016-08" db="EMBL/GenBank/DDBJ databases">
        <title>A novel genetic cassette of butanologenic Thermoanaerobacterium thermosaccharolyticum that directly convert cellulose to butanol.</title>
        <authorList>
            <person name="Li T."/>
            <person name="He J."/>
        </authorList>
    </citation>
    <scope>NUCLEOTIDE SEQUENCE [LARGE SCALE GENOMIC DNA]</scope>
    <source>
        <strain evidence="3 4">TG57</strain>
    </source>
</reference>
<dbReference type="Pfam" id="PF20020">
    <property type="entry name" value="DUF6431"/>
    <property type="match status" value="1"/>
</dbReference>
<evidence type="ECO:0000256" key="1">
    <source>
        <dbReference type="SAM" id="MobiDB-lite"/>
    </source>
</evidence>
<sequence length="43" mass="4903">MAPKKHYEARLIEDVMAGRSDSCPADDSTIRRWKKGKYPPSLP</sequence>
<gene>
    <name evidence="3" type="ORF">Thert_00582</name>
</gene>
<protein>
    <recommendedName>
        <fullName evidence="2">DUF6431 domain-containing protein</fullName>
    </recommendedName>
</protein>
<name>A0A223HWE2_THETR</name>
<dbReference type="InterPro" id="IPR045536">
    <property type="entry name" value="DUF6431"/>
</dbReference>
<dbReference type="AlphaFoldDB" id="A0A223HWE2"/>
<evidence type="ECO:0000313" key="4">
    <source>
        <dbReference type="Proteomes" id="UP000214975"/>
    </source>
</evidence>
<feature type="domain" description="DUF6431" evidence="2">
    <location>
        <begin position="1"/>
        <end position="33"/>
    </location>
</feature>
<evidence type="ECO:0000259" key="2">
    <source>
        <dbReference type="Pfam" id="PF20020"/>
    </source>
</evidence>
<feature type="region of interest" description="Disordered" evidence="1">
    <location>
        <begin position="19"/>
        <end position="43"/>
    </location>
</feature>
<dbReference type="Proteomes" id="UP000214975">
    <property type="component" value="Chromosome"/>
</dbReference>
<dbReference type="EMBL" id="CP016893">
    <property type="protein sequence ID" value="AST56762.1"/>
    <property type="molecule type" value="Genomic_DNA"/>
</dbReference>